<gene>
    <name evidence="1" type="ORF">MUK42_18200</name>
</gene>
<evidence type="ECO:0000313" key="2">
    <source>
        <dbReference type="Proteomes" id="UP001055439"/>
    </source>
</evidence>
<accession>A0A9E7HUZ0</accession>
<keyword evidence="2" id="KW-1185">Reference proteome</keyword>
<dbReference type="Proteomes" id="UP001055439">
    <property type="component" value="Chromosome 8"/>
</dbReference>
<protein>
    <submittedName>
        <fullName evidence="1">Uncharacterized protein</fullName>
    </submittedName>
</protein>
<proteinExistence type="predicted"/>
<dbReference type="OrthoDB" id="47801at2759"/>
<sequence>MRADLLRSLWGVLAFNGMTVESTAAYKAAARLSSAFGSCSHQGHPVELFGNVKLMALFFRCSPQLPTKLQPGYQAPSAHVLIRGIQWQSTAAYKAAARLSSAFGSCSHQGHPVAGSQIRVSVMIQTHVNR</sequence>
<name>A0A9E7HUZ0_9LILI</name>
<dbReference type="EMBL" id="CP097510">
    <property type="protein sequence ID" value="URE40360.1"/>
    <property type="molecule type" value="Genomic_DNA"/>
</dbReference>
<evidence type="ECO:0000313" key="1">
    <source>
        <dbReference type="EMBL" id="URE40360.1"/>
    </source>
</evidence>
<dbReference type="AlphaFoldDB" id="A0A9E7HUZ0"/>
<reference evidence="1" key="1">
    <citation type="submission" date="2022-05" db="EMBL/GenBank/DDBJ databases">
        <title>The Musa troglodytarum L. genome provides insights into the mechanism of non-climacteric behaviour and enrichment of carotenoids.</title>
        <authorList>
            <person name="Wang J."/>
        </authorList>
    </citation>
    <scope>NUCLEOTIDE SEQUENCE</scope>
    <source>
        <tissue evidence="1">Leaf</tissue>
    </source>
</reference>
<organism evidence="1 2">
    <name type="scientific">Musa troglodytarum</name>
    <name type="common">fe'i banana</name>
    <dbReference type="NCBI Taxonomy" id="320322"/>
    <lineage>
        <taxon>Eukaryota</taxon>
        <taxon>Viridiplantae</taxon>
        <taxon>Streptophyta</taxon>
        <taxon>Embryophyta</taxon>
        <taxon>Tracheophyta</taxon>
        <taxon>Spermatophyta</taxon>
        <taxon>Magnoliopsida</taxon>
        <taxon>Liliopsida</taxon>
        <taxon>Zingiberales</taxon>
        <taxon>Musaceae</taxon>
        <taxon>Musa</taxon>
    </lineage>
</organism>